<dbReference type="Proteomes" id="UP000448867">
    <property type="component" value="Unassembled WGS sequence"/>
</dbReference>
<dbReference type="InterPro" id="IPR015402">
    <property type="entry name" value="DUF1980"/>
</dbReference>
<dbReference type="EMBL" id="WKKI01000030">
    <property type="protein sequence ID" value="MRX73254.1"/>
    <property type="molecule type" value="Genomic_DNA"/>
</dbReference>
<feature type="domain" description="DUF1980" evidence="2">
    <location>
        <begin position="8"/>
        <end position="118"/>
    </location>
</feature>
<keyword evidence="1" id="KW-0812">Transmembrane</keyword>
<dbReference type="NCBIfam" id="TIGR03943">
    <property type="entry name" value="TIGR03943 family putative permease subunit"/>
    <property type="match status" value="1"/>
</dbReference>
<organism evidence="4 5">
    <name type="scientific">Metabacillus lacus</name>
    <dbReference type="NCBI Taxonomy" id="1983721"/>
    <lineage>
        <taxon>Bacteria</taxon>
        <taxon>Bacillati</taxon>
        <taxon>Bacillota</taxon>
        <taxon>Bacilli</taxon>
        <taxon>Bacillales</taxon>
        <taxon>Bacillaceae</taxon>
        <taxon>Metabacillus</taxon>
    </lineage>
</organism>
<keyword evidence="5" id="KW-1185">Reference proteome</keyword>
<keyword evidence="1" id="KW-0472">Membrane</keyword>
<comment type="caution">
    <text evidence="4">The sequence shown here is derived from an EMBL/GenBank/DDBJ whole genome shotgun (WGS) entry which is preliminary data.</text>
</comment>
<dbReference type="AlphaFoldDB" id="A0A7X2J0X9"/>
<evidence type="ECO:0000259" key="2">
    <source>
        <dbReference type="Pfam" id="PF09323"/>
    </source>
</evidence>
<protein>
    <submittedName>
        <fullName evidence="4">TIGR03943 family protein</fullName>
    </submittedName>
</protein>
<gene>
    <name evidence="4" type="ORF">GJU40_13990</name>
</gene>
<dbReference type="PANTHER" id="PTHR40047:SF1">
    <property type="entry name" value="UPF0703 PROTEIN YCGQ"/>
    <property type="match status" value="1"/>
</dbReference>
<evidence type="ECO:0000259" key="3">
    <source>
        <dbReference type="Pfam" id="PF21537"/>
    </source>
</evidence>
<sequence>MIATHDFIRGIILAGYALLFYKLLIHAKLDHFIAPKMFIYIYFAFFAFLLLSSLLIAGSRRNSVEQARQDCDCEGGHYYPSSLLASISVYALFTIPLAVGFLFSDHVLHSDSAENRSIQLSYNKPPESSQLLLGESREIILHDDHFLGSLYLINQHQQKLQGSVIEVKGFIYRDSHIKGDFAAIARFGLSCCTADASVYGILIADPEIESIERDTWVIAKGTLSQANVSGKLVPLLIHPVIHVIEMPKRPYVSE</sequence>
<dbReference type="InterPro" id="IPR048493">
    <property type="entry name" value="DUF1980_N"/>
</dbReference>
<dbReference type="OrthoDB" id="9770408at2"/>
<keyword evidence="1" id="KW-1133">Transmembrane helix</keyword>
<dbReference type="InterPro" id="IPR048447">
    <property type="entry name" value="DUF1980_C"/>
</dbReference>
<reference evidence="4 5" key="1">
    <citation type="submission" date="2019-11" db="EMBL/GenBank/DDBJ databases">
        <title>Bacillus lacus genome.</title>
        <authorList>
            <person name="Allen C.J."/>
            <person name="Newman J.D."/>
        </authorList>
    </citation>
    <scope>NUCLEOTIDE SEQUENCE [LARGE SCALE GENOMIC DNA]</scope>
    <source>
        <strain evidence="4 5">KCTC 33946</strain>
    </source>
</reference>
<proteinExistence type="predicted"/>
<evidence type="ECO:0000313" key="5">
    <source>
        <dbReference type="Proteomes" id="UP000448867"/>
    </source>
</evidence>
<feature type="transmembrane region" description="Helical" evidence="1">
    <location>
        <begin position="78"/>
        <end position="103"/>
    </location>
</feature>
<evidence type="ECO:0000313" key="4">
    <source>
        <dbReference type="EMBL" id="MRX73254.1"/>
    </source>
</evidence>
<accession>A0A7X2J0X9</accession>
<dbReference type="Pfam" id="PF21537">
    <property type="entry name" value="DUF1980_C"/>
    <property type="match status" value="1"/>
</dbReference>
<dbReference type="RefSeq" id="WP_154308720.1">
    <property type="nucleotide sequence ID" value="NZ_WKKI01000030.1"/>
</dbReference>
<dbReference type="InterPro" id="IPR052955">
    <property type="entry name" value="UPF0703_membrane_permease"/>
</dbReference>
<dbReference type="PANTHER" id="PTHR40047">
    <property type="entry name" value="UPF0703 PROTEIN YCGQ"/>
    <property type="match status" value="1"/>
</dbReference>
<feature type="transmembrane region" description="Helical" evidence="1">
    <location>
        <begin position="7"/>
        <end position="25"/>
    </location>
</feature>
<feature type="transmembrane region" description="Helical" evidence="1">
    <location>
        <begin position="37"/>
        <end position="57"/>
    </location>
</feature>
<feature type="domain" description="DUF1980" evidence="3">
    <location>
        <begin position="132"/>
        <end position="252"/>
    </location>
</feature>
<evidence type="ECO:0000256" key="1">
    <source>
        <dbReference type="SAM" id="Phobius"/>
    </source>
</evidence>
<name>A0A7X2J0X9_9BACI</name>
<dbReference type="Pfam" id="PF09323">
    <property type="entry name" value="DUF1980"/>
    <property type="match status" value="1"/>
</dbReference>